<feature type="compositionally biased region" description="Basic and acidic residues" evidence="6">
    <location>
        <begin position="284"/>
        <end position="354"/>
    </location>
</feature>
<feature type="region of interest" description="Disordered" evidence="6">
    <location>
        <begin position="77"/>
        <end position="354"/>
    </location>
</feature>
<feature type="compositionally biased region" description="Basic residues" evidence="6">
    <location>
        <begin position="89"/>
        <end position="103"/>
    </location>
</feature>
<feature type="compositionally biased region" description="Basic and acidic residues" evidence="6">
    <location>
        <begin position="233"/>
        <end position="263"/>
    </location>
</feature>
<evidence type="ECO:0000256" key="5">
    <source>
        <dbReference type="ARBA" id="ARBA00023212"/>
    </source>
</evidence>
<evidence type="ECO:0000256" key="3">
    <source>
        <dbReference type="ARBA" id="ARBA00022490"/>
    </source>
</evidence>
<dbReference type="InterPro" id="IPR008604">
    <property type="entry name" value="MAP7_fam"/>
</dbReference>
<gene>
    <name evidence="7" type="ORF">MMEN_LOCUS6232</name>
</gene>
<feature type="compositionally biased region" description="Basic and acidic residues" evidence="6">
    <location>
        <begin position="156"/>
        <end position="170"/>
    </location>
</feature>
<keyword evidence="4" id="KW-0175">Coiled coil</keyword>
<feature type="compositionally biased region" description="Low complexity" evidence="6">
    <location>
        <begin position="104"/>
        <end position="114"/>
    </location>
</feature>
<comment type="similarity">
    <text evidence="2">Belongs to the MAP7 family.</text>
</comment>
<evidence type="ECO:0000256" key="2">
    <source>
        <dbReference type="ARBA" id="ARBA00007525"/>
    </source>
</evidence>
<evidence type="ECO:0000256" key="4">
    <source>
        <dbReference type="ARBA" id="ARBA00023054"/>
    </source>
</evidence>
<dbReference type="EMBL" id="CAJRST010005557">
    <property type="protein sequence ID" value="CAG5890009.1"/>
    <property type="molecule type" value="Genomic_DNA"/>
</dbReference>
<organism evidence="7 8">
    <name type="scientific">Menidia menidia</name>
    <name type="common">Atlantic silverside</name>
    <dbReference type="NCBI Taxonomy" id="238744"/>
    <lineage>
        <taxon>Eukaryota</taxon>
        <taxon>Metazoa</taxon>
        <taxon>Chordata</taxon>
        <taxon>Craniata</taxon>
        <taxon>Vertebrata</taxon>
        <taxon>Euteleostomi</taxon>
        <taxon>Actinopterygii</taxon>
        <taxon>Neopterygii</taxon>
        <taxon>Teleostei</taxon>
        <taxon>Neoteleostei</taxon>
        <taxon>Acanthomorphata</taxon>
        <taxon>Ovalentaria</taxon>
        <taxon>Atherinomorphae</taxon>
        <taxon>Atheriniformes</taxon>
        <taxon>Atherinopsidae</taxon>
        <taxon>Menidiinae</taxon>
        <taxon>Menidia</taxon>
    </lineage>
</organism>
<proteinExistence type="inferred from homology"/>
<dbReference type="Proteomes" id="UP000677803">
    <property type="component" value="Unassembled WGS sequence"/>
</dbReference>
<keyword evidence="3" id="KW-0963">Cytoplasm</keyword>
<dbReference type="PANTHER" id="PTHR15073:SF17">
    <property type="entry name" value="MAP7 DOMAIN CONTAINING 1 ISOFORM X1"/>
    <property type="match status" value="1"/>
</dbReference>
<feature type="compositionally biased region" description="Low complexity" evidence="6">
    <location>
        <begin position="206"/>
        <end position="227"/>
    </location>
</feature>
<name>A0A8S4ASE8_9TELE</name>
<dbReference type="AlphaFoldDB" id="A0A8S4ASE8"/>
<feature type="region of interest" description="Disordered" evidence="6">
    <location>
        <begin position="439"/>
        <end position="494"/>
    </location>
</feature>
<dbReference type="GO" id="GO:0000226">
    <property type="term" value="P:microtubule cytoskeleton organization"/>
    <property type="evidence" value="ECO:0007669"/>
    <property type="project" value="InterPro"/>
</dbReference>
<feature type="compositionally biased region" description="Low complexity" evidence="6">
    <location>
        <begin position="135"/>
        <end position="151"/>
    </location>
</feature>
<reference evidence="7" key="1">
    <citation type="submission" date="2021-05" db="EMBL/GenBank/DDBJ databases">
        <authorList>
            <person name="Tigano A."/>
        </authorList>
    </citation>
    <scope>NUCLEOTIDE SEQUENCE</scope>
</reference>
<evidence type="ECO:0000256" key="1">
    <source>
        <dbReference type="ARBA" id="ARBA00004245"/>
    </source>
</evidence>
<dbReference type="OrthoDB" id="10066352at2759"/>
<dbReference type="PANTHER" id="PTHR15073">
    <property type="entry name" value="MICROTUBULE-ASSOCIATED PROTEIN"/>
    <property type="match status" value="1"/>
</dbReference>
<comment type="subcellular location">
    <subcellularLocation>
        <location evidence="1">Cytoplasm</location>
        <location evidence="1">Cytoskeleton</location>
    </subcellularLocation>
</comment>
<dbReference type="Pfam" id="PF05672">
    <property type="entry name" value="MAP7"/>
    <property type="match status" value="1"/>
</dbReference>
<dbReference type="InterPro" id="IPR051483">
    <property type="entry name" value="MAP7_domain-containing"/>
</dbReference>
<evidence type="ECO:0000313" key="8">
    <source>
        <dbReference type="Proteomes" id="UP000677803"/>
    </source>
</evidence>
<protein>
    <submittedName>
        <fullName evidence="7">(Atlantic silverside) hypothetical protein</fullName>
    </submittedName>
</protein>
<keyword evidence="5" id="KW-0206">Cytoskeleton</keyword>
<evidence type="ECO:0000313" key="7">
    <source>
        <dbReference type="EMBL" id="CAG5890009.1"/>
    </source>
</evidence>
<comment type="caution">
    <text evidence="7">The sequence shown here is derived from an EMBL/GenBank/DDBJ whole genome shotgun (WGS) entry which is preliminary data.</text>
</comment>
<dbReference type="GO" id="GO:0015630">
    <property type="term" value="C:microtubule cytoskeleton"/>
    <property type="evidence" value="ECO:0007669"/>
    <property type="project" value="InterPro"/>
</dbReference>
<sequence length="525" mass="57470">MSHRCLRLPVGRPVGRQAAARPHLAALQRRRRREPAVAWQQRQQGHRLPLSPWESRIVERLMTPTLSFLNRSRSAATLLGGGRPSASGPRKRPPSPAAPRRRPLSPLVPAAASRTPAGGKMPPAPTGTRTRPKRAQTPARVQPQAVAPVAVETGPEPDRAEAPQERREPEPGPVPAIVVSAAPLTPPSISPAPSGEPAGPAPAAPAAPVVPAAPAVPAAAAYKPSAGTTDPEEAARVLAERRRQAREQREKEEQDRLEQEHRNRLVPTRKSRTTNRAGEAGESEPDRARFMAEQQRLRDEAQRAEEEQRTRAEEEDNARLQKQRDEAEAKAREEAERQRLEREKHFQKEEQERLERKKRLEEIMKRTRKSDASEKVSWTKSLGGPWSLGALGGPWGLMLVLLHRRTSERLHRSTAPSSARVSSAPGNLQAAAPLVVNGVQPSSHQNGALEGRGQQGGRGGEPRLPFEGAEPFLMKSSPMKPQHVAGGPDGSEPEPLMMMMLPIFILLQYPSDGLKQADPPSKRVT</sequence>
<accession>A0A8S4ASE8</accession>
<keyword evidence="8" id="KW-1185">Reference proteome</keyword>
<evidence type="ECO:0000256" key="6">
    <source>
        <dbReference type="SAM" id="MobiDB-lite"/>
    </source>
</evidence>